<evidence type="ECO:0000313" key="3">
    <source>
        <dbReference type="Ensembl" id="ENSEBUP00000014378.1"/>
    </source>
</evidence>
<feature type="region of interest" description="Disordered" evidence="2">
    <location>
        <begin position="44"/>
        <end position="64"/>
    </location>
</feature>
<accession>A0A8C4QER1</accession>
<reference evidence="3" key="1">
    <citation type="submission" date="2025-08" db="UniProtKB">
        <authorList>
            <consortium name="Ensembl"/>
        </authorList>
    </citation>
    <scope>IDENTIFICATION</scope>
</reference>
<dbReference type="AlphaFoldDB" id="A0A8C4QER1"/>
<proteinExistence type="predicted"/>
<keyword evidence="1" id="KW-0175">Coiled coil</keyword>
<protein>
    <submittedName>
        <fullName evidence="3">Uncharacterized protein</fullName>
    </submittedName>
</protein>
<evidence type="ECO:0000313" key="4">
    <source>
        <dbReference type="Proteomes" id="UP000694388"/>
    </source>
</evidence>
<dbReference type="Proteomes" id="UP000694388">
    <property type="component" value="Unplaced"/>
</dbReference>
<sequence>MCVTCTGGQHQNHNIIGVEFAHTELKGVLAAKYPHVSQSMQSIASQLQQVQEEEEQTENSGRDAEDMLEVKRRKVCQFVNESLDLMKNQINKRKMEKLSLLGKQREKLEQQMESLRQGKSAIETALQDLEAVSFLQGFKDLLKRLEAMSDFTFVKTAPLNALNFSKEEINSDVLIKLNKNFLEKIQSPRRRVG</sequence>
<keyword evidence="4" id="KW-1185">Reference proteome</keyword>
<evidence type="ECO:0000256" key="2">
    <source>
        <dbReference type="SAM" id="MobiDB-lite"/>
    </source>
</evidence>
<dbReference type="GeneTree" id="ENSGT00940000169243"/>
<dbReference type="Ensembl" id="ENSEBUT00000014954.1">
    <property type="protein sequence ID" value="ENSEBUP00000014378.1"/>
    <property type="gene ID" value="ENSEBUG00000009061.1"/>
</dbReference>
<organism evidence="3 4">
    <name type="scientific">Eptatretus burgeri</name>
    <name type="common">Inshore hagfish</name>
    <dbReference type="NCBI Taxonomy" id="7764"/>
    <lineage>
        <taxon>Eukaryota</taxon>
        <taxon>Metazoa</taxon>
        <taxon>Chordata</taxon>
        <taxon>Craniata</taxon>
        <taxon>Vertebrata</taxon>
        <taxon>Cyclostomata</taxon>
        <taxon>Myxini</taxon>
        <taxon>Myxiniformes</taxon>
        <taxon>Myxinidae</taxon>
        <taxon>Eptatretinae</taxon>
        <taxon>Eptatretus</taxon>
    </lineage>
</organism>
<feature type="coiled-coil region" evidence="1">
    <location>
        <begin position="91"/>
        <end position="132"/>
    </location>
</feature>
<name>A0A8C4QER1_EPTBU</name>
<evidence type="ECO:0000256" key="1">
    <source>
        <dbReference type="SAM" id="Coils"/>
    </source>
</evidence>
<reference evidence="3" key="2">
    <citation type="submission" date="2025-09" db="UniProtKB">
        <authorList>
            <consortium name="Ensembl"/>
        </authorList>
    </citation>
    <scope>IDENTIFICATION</scope>
</reference>